<feature type="transmembrane region" description="Helical" evidence="1">
    <location>
        <begin position="168"/>
        <end position="185"/>
    </location>
</feature>
<keyword evidence="1" id="KW-0472">Membrane</keyword>
<protein>
    <submittedName>
        <fullName evidence="2">Uncharacterized protein</fullName>
    </submittedName>
</protein>
<reference evidence="3" key="1">
    <citation type="journal article" date="2013" name="Genome Announc.">
        <title>Draft Genome Sequence of a Thermophilic Member of the Bacillaceae, Anoxybacillus flavithermus Strain Kn10, Isolated from the Kan-nawa Hot Spring in Japan.</title>
        <authorList>
            <person name="Matsutani M."/>
            <person name="Shirakihara Y."/>
            <person name="Imada K."/>
            <person name="Yakushi T."/>
            <person name="Matsushita K."/>
        </authorList>
    </citation>
    <scope>NUCLEOTIDE SEQUENCE [LARGE SCALE GENOMIC DNA]</scope>
    <source>
        <strain evidence="3">NBRC 109594</strain>
    </source>
</reference>
<proteinExistence type="predicted"/>
<feature type="transmembrane region" description="Helical" evidence="1">
    <location>
        <begin position="21"/>
        <end position="41"/>
    </location>
</feature>
<organism evidence="2 3">
    <name type="scientific">Anoxybacillus flavithermus NBRC 109594</name>
    <dbReference type="NCBI Taxonomy" id="1315967"/>
    <lineage>
        <taxon>Bacteria</taxon>
        <taxon>Bacillati</taxon>
        <taxon>Bacillota</taxon>
        <taxon>Bacilli</taxon>
        <taxon>Bacillales</taxon>
        <taxon>Anoxybacillaceae</taxon>
        <taxon>Anoxybacillus</taxon>
    </lineage>
</organism>
<dbReference type="AlphaFoldDB" id="R4G1K7"/>
<keyword evidence="1" id="KW-0812">Transmembrane</keyword>
<comment type="caution">
    <text evidence="2">The sequence shown here is derived from an EMBL/GenBank/DDBJ whole genome shotgun (WGS) entry which is preliminary data.</text>
</comment>
<feature type="transmembrane region" description="Helical" evidence="1">
    <location>
        <begin position="103"/>
        <end position="128"/>
    </location>
</feature>
<dbReference type="EMBL" id="BARH01000016">
    <property type="protein sequence ID" value="GAC91624.1"/>
    <property type="molecule type" value="Genomic_DNA"/>
</dbReference>
<feature type="transmembrane region" description="Helical" evidence="1">
    <location>
        <begin position="61"/>
        <end position="83"/>
    </location>
</feature>
<accession>R4G1K7</accession>
<sequence length="252" mass="28880">MRDGFMLRKSWEFFILFNKEVFYNKIALLWTLVIPLFFMVFNHLSWLTNPPNFQSFKNNIFLYWSFMILINAINGVGISILMLRDNGFLKMFKFIARNKLPIILGKIGSQWFFVTINLVIFTAASALLFHQPVFSVLSIAIIVAIIVPLPIFFLFLGISSLPYRQETISPIFTILMPPLIYFANVEVNHKSLLVLNPASFILNVSKLISDAVSNHVRDITLSYTLVVIMGVYILIGVFSYKIIDITPKAGRI</sequence>
<gene>
    <name evidence="2" type="ORF">KN10_2060</name>
</gene>
<evidence type="ECO:0000313" key="2">
    <source>
        <dbReference type="EMBL" id="GAC91624.1"/>
    </source>
</evidence>
<evidence type="ECO:0000256" key="1">
    <source>
        <dbReference type="SAM" id="Phobius"/>
    </source>
</evidence>
<keyword evidence="1" id="KW-1133">Transmembrane helix</keyword>
<dbReference type="Proteomes" id="UP000013057">
    <property type="component" value="Unassembled WGS sequence"/>
</dbReference>
<feature type="transmembrane region" description="Helical" evidence="1">
    <location>
        <begin position="134"/>
        <end position="156"/>
    </location>
</feature>
<evidence type="ECO:0000313" key="3">
    <source>
        <dbReference type="Proteomes" id="UP000013057"/>
    </source>
</evidence>
<name>R4G1K7_9BACL</name>
<feature type="transmembrane region" description="Helical" evidence="1">
    <location>
        <begin position="221"/>
        <end position="243"/>
    </location>
</feature>